<organism evidence="5 6">
    <name type="scientific">Toxocara canis</name>
    <name type="common">Canine roundworm</name>
    <dbReference type="NCBI Taxonomy" id="6265"/>
    <lineage>
        <taxon>Eukaryota</taxon>
        <taxon>Metazoa</taxon>
        <taxon>Ecdysozoa</taxon>
        <taxon>Nematoda</taxon>
        <taxon>Chromadorea</taxon>
        <taxon>Rhabditida</taxon>
        <taxon>Spirurina</taxon>
        <taxon>Ascaridomorpha</taxon>
        <taxon>Ascaridoidea</taxon>
        <taxon>Toxocaridae</taxon>
        <taxon>Toxocara</taxon>
    </lineage>
</organism>
<dbReference type="Gene3D" id="3.30.70.270">
    <property type="match status" value="1"/>
</dbReference>
<dbReference type="InterPro" id="IPR050951">
    <property type="entry name" value="Retrovirus_Pol_polyprotein"/>
</dbReference>
<dbReference type="SUPFAM" id="SSF56672">
    <property type="entry name" value="DNA/RNA polymerases"/>
    <property type="match status" value="1"/>
</dbReference>
<dbReference type="Proteomes" id="UP000050794">
    <property type="component" value="Unassembled WGS sequence"/>
</dbReference>
<keyword evidence="2" id="KW-0511">Multifunctional enzyme</keyword>
<dbReference type="EMBL" id="UYWY01020702">
    <property type="protein sequence ID" value="VDM42333.1"/>
    <property type="molecule type" value="Genomic_DNA"/>
</dbReference>
<name>A0A183UR92_TOXCA</name>
<sequence>MPEPSDTAKLRSLLEMVNYYQSFVDNIRFIRRPLDKLLKKDARWKLTQQQKNSFQQLKNILQSDLLTHYDPKLSTVVGADAPDYGIGAIIHHRRSNGFFKPVAHASRILTTKEQNYSQIEKELALISAVTNLFHRSSTKWSLTNISRF</sequence>
<dbReference type="WBParaSite" id="TCNE_0001101201-mRNA-1">
    <property type="protein sequence ID" value="TCNE_0001101201-mRNA-1"/>
    <property type="gene ID" value="TCNE_0001101201"/>
</dbReference>
<evidence type="ECO:0000259" key="3">
    <source>
        <dbReference type="Pfam" id="PF17919"/>
    </source>
</evidence>
<feature type="domain" description="Reverse transcriptase/retrotransposon-derived protein RNase H-like" evidence="3">
    <location>
        <begin position="47"/>
        <end position="131"/>
    </location>
</feature>
<gene>
    <name evidence="4" type="ORF">TCNE_LOCUS11012</name>
</gene>
<reference evidence="4 5" key="2">
    <citation type="submission" date="2018-11" db="EMBL/GenBank/DDBJ databases">
        <authorList>
            <consortium name="Pathogen Informatics"/>
        </authorList>
    </citation>
    <scope>NUCLEOTIDE SEQUENCE [LARGE SCALE GENOMIC DNA]</scope>
</reference>
<reference evidence="6" key="1">
    <citation type="submission" date="2016-06" db="UniProtKB">
        <authorList>
            <consortium name="WormBaseParasite"/>
        </authorList>
    </citation>
    <scope>IDENTIFICATION</scope>
</reference>
<evidence type="ECO:0000256" key="2">
    <source>
        <dbReference type="ARBA" id="ARBA00023268"/>
    </source>
</evidence>
<proteinExistence type="predicted"/>
<accession>A0A183UR92</accession>
<evidence type="ECO:0000313" key="6">
    <source>
        <dbReference type="WBParaSite" id="TCNE_0001101201-mRNA-1"/>
    </source>
</evidence>
<dbReference type="InterPro" id="IPR043128">
    <property type="entry name" value="Rev_trsase/Diguanyl_cyclase"/>
</dbReference>
<evidence type="ECO:0000313" key="5">
    <source>
        <dbReference type="Proteomes" id="UP000050794"/>
    </source>
</evidence>
<dbReference type="PANTHER" id="PTHR37984">
    <property type="entry name" value="PROTEIN CBG26694"/>
    <property type="match status" value="1"/>
</dbReference>
<dbReference type="Pfam" id="PF17919">
    <property type="entry name" value="RT_RNaseH_2"/>
    <property type="match status" value="1"/>
</dbReference>
<dbReference type="InterPro" id="IPR041577">
    <property type="entry name" value="RT_RNaseH_2"/>
</dbReference>
<dbReference type="GO" id="GO:0003964">
    <property type="term" value="F:RNA-directed DNA polymerase activity"/>
    <property type="evidence" value="ECO:0007669"/>
    <property type="project" value="UniProtKB-EC"/>
</dbReference>
<dbReference type="InterPro" id="IPR043502">
    <property type="entry name" value="DNA/RNA_pol_sf"/>
</dbReference>
<evidence type="ECO:0000256" key="1">
    <source>
        <dbReference type="ARBA" id="ARBA00012493"/>
    </source>
</evidence>
<dbReference type="AlphaFoldDB" id="A0A183UR92"/>
<dbReference type="EC" id="2.7.7.49" evidence="1"/>
<evidence type="ECO:0000313" key="4">
    <source>
        <dbReference type="EMBL" id="VDM42333.1"/>
    </source>
</evidence>
<protein>
    <recommendedName>
        <fullName evidence="1">RNA-directed DNA polymerase</fullName>
        <ecNumber evidence="1">2.7.7.49</ecNumber>
    </recommendedName>
</protein>
<dbReference type="FunFam" id="3.30.70.270:FF:000020">
    <property type="entry name" value="Transposon Tf2-6 polyprotein-like Protein"/>
    <property type="match status" value="1"/>
</dbReference>
<dbReference type="PANTHER" id="PTHR37984:SF5">
    <property type="entry name" value="PROTEIN NYNRIN-LIKE"/>
    <property type="match status" value="1"/>
</dbReference>
<keyword evidence="5" id="KW-1185">Reference proteome</keyword>